<gene>
    <name evidence="1" type="ORF">I6H06_29610</name>
</gene>
<proteinExistence type="predicted"/>
<reference evidence="1 2" key="1">
    <citation type="submission" date="2020-12" db="EMBL/GenBank/DDBJ databases">
        <title>FDA dAtabase for Regulatory Grade micrObial Sequences (FDA-ARGOS): Supporting development and validation of Infectious Disease Dx tests.</title>
        <authorList>
            <person name="Minogue T."/>
            <person name="Wolcott M."/>
            <person name="Wasieloski L."/>
            <person name="Aguilar W."/>
            <person name="Moore D."/>
            <person name="Jaissle J."/>
            <person name="Tallon L."/>
            <person name="Sadzewicz L."/>
            <person name="Zhao X."/>
            <person name="Boylan J."/>
            <person name="Ott S."/>
            <person name="Bowen H."/>
            <person name="Vavikolanu K."/>
            <person name="Mehta A."/>
            <person name="Aluvathingal J."/>
            <person name="Nadendla S."/>
            <person name="Yan Y."/>
            <person name="Sichtig H."/>
        </authorList>
    </citation>
    <scope>NUCLEOTIDE SEQUENCE [LARGE SCALE GENOMIC DNA]</scope>
    <source>
        <strain evidence="1 2">FDAARGOS_949</strain>
        <plasmid evidence="1 2">unnamed2</plasmid>
    </source>
</reference>
<evidence type="ECO:0000313" key="1">
    <source>
        <dbReference type="EMBL" id="QPQ94918.1"/>
    </source>
</evidence>
<dbReference type="AlphaFoldDB" id="A0AAP9Y5G4"/>
<protein>
    <submittedName>
        <fullName evidence="1">Uncharacterized protein</fullName>
    </submittedName>
</protein>
<evidence type="ECO:0000313" key="2">
    <source>
        <dbReference type="Proteomes" id="UP000594892"/>
    </source>
</evidence>
<accession>A0AAP9Y5G4</accession>
<keyword evidence="1" id="KW-0614">Plasmid</keyword>
<name>A0AAP9Y5G4_BURGL</name>
<dbReference type="Proteomes" id="UP000594892">
    <property type="component" value="Plasmid unnamed2"/>
</dbReference>
<dbReference type="EMBL" id="CP065603">
    <property type="protein sequence ID" value="QPQ94918.1"/>
    <property type="molecule type" value="Genomic_DNA"/>
</dbReference>
<organism evidence="1 2">
    <name type="scientific">Burkholderia glumae</name>
    <name type="common">Pseudomonas glumae</name>
    <dbReference type="NCBI Taxonomy" id="337"/>
    <lineage>
        <taxon>Bacteria</taxon>
        <taxon>Pseudomonadati</taxon>
        <taxon>Pseudomonadota</taxon>
        <taxon>Betaproteobacteria</taxon>
        <taxon>Burkholderiales</taxon>
        <taxon>Burkholderiaceae</taxon>
        <taxon>Burkholderia</taxon>
    </lineage>
</organism>
<sequence>MRAGRFTDTHTAAYVAAHPHRDEVEILRAMVERTIVACAVASFLGAGHVVRLHDGQRWATPLTSRLDVIMAPLMATGEETLYVRSRDGEGCVGAIRFIYGDRGWNVLGEYDDELTPLLAGALALAASLRQLMSAYFS</sequence>
<geneLocation type="plasmid" evidence="1 2">
    <name>unnamed2</name>
</geneLocation>